<dbReference type="GO" id="GO:0019698">
    <property type="term" value="P:D-galacturonate catabolic process"/>
    <property type="evidence" value="ECO:0007669"/>
    <property type="project" value="TreeGrafter"/>
</dbReference>
<accession>A0A7T3ACZ5</accession>
<dbReference type="PANTHER" id="PTHR30536">
    <property type="entry name" value="ALTRONATE/GALACTARATE DEHYDRATASE"/>
    <property type="match status" value="1"/>
</dbReference>
<evidence type="ECO:0000259" key="2">
    <source>
        <dbReference type="SMART" id="SM00858"/>
    </source>
</evidence>
<dbReference type="GO" id="GO:0016829">
    <property type="term" value="F:lyase activity"/>
    <property type="evidence" value="ECO:0007669"/>
    <property type="project" value="UniProtKB-KW"/>
</dbReference>
<name>A0A7T3ACZ5_SPHPI</name>
<gene>
    <name evidence="3" type="ORF">I6G38_09400</name>
</gene>
<dbReference type="RefSeq" id="WP_007404600.1">
    <property type="nucleotide sequence ID" value="NZ_AP023323.1"/>
</dbReference>
<dbReference type="InterPro" id="IPR044144">
    <property type="entry name" value="SAF_UxaA/GarD"/>
</dbReference>
<proteinExistence type="predicted"/>
<dbReference type="EMBL" id="CP065713">
    <property type="protein sequence ID" value="QPT10381.1"/>
    <property type="molecule type" value="Genomic_DNA"/>
</dbReference>
<organism evidence="3 4">
    <name type="scientific">Sphingomonas paucimobilis</name>
    <name type="common">Pseudomonas paucimobilis</name>
    <dbReference type="NCBI Taxonomy" id="13689"/>
    <lineage>
        <taxon>Bacteria</taxon>
        <taxon>Pseudomonadati</taxon>
        <taxon>Pseudomonadota</taxon>
        <taxon>Alphaproteobacteria</taxon>
        <taxon>Sphingomonadales</taxon>
        <taxon>Sphingomonadaceae</taxon>
        <taxon>Sphingomonas</taxon>
    </lineage>
</organism>
<dbReference type="CDD" id="cd11613">
    <property type="entry name" value="SAF_AH_GD"/>
    <property type="match status" value="1"/>
</dbReference>
<dbReference type="InterPro" id="IPR013974">
    <property type="entry name" value="SAF"/>
</dbReference>
<protein>
    <submittedName>
        <fullName evidence="3">UxaA family hydrolase</fullName>
    </submittedName>
</protein>
<keyword evidence="3" id="KW-0378">Hydrolase</keyword>
<keyword evidence="1" id="KW-0456">Lyase</keyword>
<dbReference type="PANTHER" id="PTHR30536:SF5">
    <property type="entry name" value="ALTRONATE DEHYDRATASE"/>
    <property type="match status" value="1"/>
</dbReference>
<sequence length="100" mass="10728">MMSVAAIRLTPADNVAVCCRTVEPGERIIVDGYELAITERVALGHKLAVMPLGAGDKVIKYGMPIGSMTHDAPAGGWVHMHNMQSDYIPAHLRDAHGDHA</sequence>
<reference evidence="3 4" key="1">
    <citation type="submission" date="2020-12" db="EMBL/GenBank/DDBJ databases">
        <title>FDA dAtabase for Regulatory Grade micrObial Sequences (FDA-ARGOS): Supporting development and validation of Infectious Disease Dx tests.</title>
        <authorList>
            <person name="Sproer C."/>
            <person name="Gronow S."/>
            <person name="Severitt S."/>
            <person name="Schroder I."/>
            <person name="Tallon L."/>
            <person name="Sadzewicz L."/>
            <person name="Zhao X."/>
            <person name="Boylan J."/>
            <person name="Ott S."/>
            <person name="Bowen H."/>
            <person name="Vavikolanu K."/>
            <person name="Mehta A."/>
            <person name="Aluvathingal J."/>
            <person name="Nadendla S."/>
            <person name="Lowell S."/>
            <person name="Myers T."/>
            <person name="Yan Y."/>
            <person name="Sichtig H."/>
        </authorList>
    </citation>
    <scope>NUCLEOTIDE SEQUENCE [LARGE SCALE GENOMIC DNA]</scope>
    <source>
        <strain evidence="3 4">FDAARGOS_881</strain>
    </source>
</reference>
<evidence type="ECO:0000313" key="3">
    <source>
        <dbReference type="EMBL" id="QPT10381.1"/>
    </source>
</evidence>
<evidence type="ECO:0000313" key="4">
    <source>
        <dbReference type="Proteomes" id="UP000594836"/>
    </source>
</evidence>
<dbReference type="AlphaFoldDB" id="A0A7T3ACZ5"/>
<dbReference type="GeneID" id="78528495"/>
<dbReference type="Gene3D" id="2.30.130.110">
    <property type="match status" value="1"/>
</dbReference>
<dbReference type="GO" id="GO:0016787">
    <property type="term" value="F:hydrolase activity"/>
    <property type="evidence" value="ECO:0007669"/>
    <property type="project" value="UniProtKB-KW"/>
</dbReference>
<dbReference type="SMART" id="SM00858">
    <property type="entry name" value="SAF"/>
    <property type="match status" value="1"/>
</dbReference>
<feature type="domain" description="SAF" evidence="2">
    <location>
        <begin position="13"/>
        <end position="84"/>
    </location>
</feature>
<dbReference type="InterPro" id="IPR052172">
    <property type="entry name" value="UxaA_altronate/galactarate_dh"/>
</dbReference>
<dbReference type="Proteomes" id="UP000594836">
    <property type="component" value="Chromosome"/>
</dbReference>
<evidence type="ECO:0000256" key="1">
    <source>
        <dbReference type="ARBA" id="ARBA00023239"/>
    </source>
</evidence>